<keyword evidence="2" id="KW-1185">Reference proteome</keyword>
<proteinExistence type="predicted"/>
<organism evidence="1 2">
    <name type="scientific">Legionella waltersii</name>
    <dbReference type="NCBI Taxonomy" id="66969"/>
    <lineage>
        <taxon>Bacteria</taxon>
        <taxon>Pseudomonadati</taxon>
        <taxon>Pseudomonadota</taxon>
        <taxon>Gammaproteobacteria</taxon>
        <taxon>Legionellales</taxon>
        <taxon>Legionellaceae</taxon>
        <taxon>Legionella</taxon>
    </lineage>
</organism>
<protein>
    <submittedName>
        <fullName evidence="1">Uncharacterized protein</fullName>
    </submittedName>
</protein>
<dbReference type="EMBL" id="LNZB01000056">
    <property type="protein sequence ID" value="KTD75699.1"/>
    <property type="molecule type" value="Genomic_DNA"/>
</dbReference>
<dbReference type="AlphaFoldDB" id="A0A0W1A3W9"/>
<reference evidence="1 2" key="1">
    <citation type="submission" date="2015-11" db="EMBL/GenBank/DDBJ databases">
        <title>Genomic analysis of 38 Legionella species identifies large and diverse effector repertoires.</title>
        <authorList>
            <person name="Burstein D."/>
            <person name="Amaro F."/>
            <person name="Zusman T."/>
            <person name="Lifshitz Z."/>
            <person name="Cohen O."/>
            <person name="Gilbert J.A."/>
            <person name="Pupko T."/>
            <person name="Shuman H.A."/>
            <person name="Segal G."/>
        </authorList>
    </citation>
    <scope>NUCLEOTIDE SEQUENCE [LARGE SCALE GENOMIC DNA]</scope>
    <source>
        <strain evidence="1 2">ATCC 51914</strain>
    </source>
</reference>
<dbReference type="STRING" id="66969.Lwal_2637"/>
<accession>A0A0W1A3W9</accession>
<sequence length="120" mass="13550">MSLNGGNVLTAQERRTSKEDYNIGGGIDVHRPPLEAHIREVEATKIRANMKVRNIISEEILQAAHSLQEAVTHRTSKELDETTVINRKSVLNQDQLFFKKTSGTLPSSFVVAEQHILIFW</sequence>
<evidence type="ECO:0000313" key="1">
    <source>
        <dbReference type="EMBL" id="KTD75699.1"/>
    </source>
</evidence>
<name>A0A0W1A3W9_9GAMM</name>
<comment type="caution">
    <text evidence="1">The sequence shown here is derived from an EMBL/GenBank/DDBJ whole genome shotgun (WGS) entry which is preliminary data.</text>
</comment>
<gene>
    <name evidence="1" type="ORF">Lwal_2637</name>
</gene>
<dbReference type="RefSeq" id="WP_058481257.1">
    <property type="nucleotide sequence ID" value="NZ_CAAAIQ010000013.1"/>
</dbReference>
<evidence type="ECO:0000313" key="2">
    <source>
        <dbReference type="Proteomes" id="UP000054729"/>
    </source>
</evidence>
<dbReference type="Proteomes" id="UP000054729">
    <property type="component" value="Unassembled WGS sequence"/>
</dbReference>